<dbReference type="OrthoDB" id="3173428at2"/>
<evidence type="ECO:0000256" key="1">
    <source>
        <dbReference type="SAM" id="MobiDB-lite"/>
    </source>
</evidence>
<keyword evidence="3" id="KW-0378">Hydrolase</keyword>
<dbReference type="SUPFAM" id="SSF51338">
    <property type="entry name" value="Composite domain of metallo-dependent hydrolases"/>
    <property type="match status" value="1"/>
</dbReference>
<dbReference type="InterPro" id="IPR032466">
    <property type="entry name" value="Metal_Hydrolase"/>
</dbReference>
<dbReference type="PANTHER" id="PTHR22642:SF2">
    <property type="entry name" value="PROTEIN LONG AFTER FAR-RED 3"/>
    <property type="match status" value="1"/>
</dbReference>
<feature type="domain" description="Amidohydrolase 3" evidence="2">
    <location>
        <begin position="46"/>
        <end position="552"/>
    </location>
</feature>
<organism evidence="3 4">
    <name type="scientific">Streptomyces abyssalis</name>
    <dbReference type="NCBI Taxonomy" id="933944"/>
    <lineage>
        <taxon>Bacteria</taxon>
        <taxon>Bacillati</taxon>
        <taxon>Actinomycetota</taxon>
        <taxon>Actinomycetes</taxon>
        <taxon>Kitasatosporales</taxon>
        <taxon>Streptomycetaceae</taxon>
        <taxon>Streptomyces</taxon>
    </lineage>
</organism>
<dbReference type="Pfam" id="PF07969">
    <property type="entry name" value="Amidohydro_3"/>
    <property type="match status" value="1"/>
</dbReference>
<evidence type="ECO:0000259" key="2">
    <source>
        <dbReference type="Pfam" id="PF07969"/>
    </source>
</evidence>
<dbReference type="InterPro" id="IPR033932">
    <property type="entry name" value="YtcJ-like"/>
</dbReference>
<dbReference type="Gene3D" id="2.30.40.10">
    <property type="entry name" value="Urease, subunit C, domain 1"/>
    <property type="match status" value="1"/>
</dbReference>
<dbReference type="PANTHER" id="PTHR22642">
    <property type="entry name" value="IMIDAZOLONEPROPIONASE"/>
    <property type="match status" value="1"/>
</dbReference>
<dbReference type="GO" id="GO:0016810">
    <property type="term" value="F:hydrolase activity, acting on carbon-nitrogen (but not peptide) bonds"/>
    <property type="evidence" value="ECO:0007669"/>
    <property type="project" value="InterPro"/>
</dbReference>
<reference evidence="3 4" key="1">
    <citation type="journal article" date="2016" name="Front. Microbiol.">
        <title>Comparative Genomics Analysis of Streptomyces Species Reveals Their Adaptation to the Marine Environment and Their Diversity at the Genomic Level.</title>
        <authorList>
            <person name="Tian X."/>
            <person name="Zhang Z."/>
            <person name="Yang T."/>
            <person name="Chen M."/>
            <person name="Li J."/>
            <person name="Chen F."/>
            <person name="Yang J."/>
            <person name="Li W."/>
            <person name="Zhang B."/>
            <person name="Zhang Z."/>
            <person name="Wu J."/>
            <person name="Zhang C."/>
            <person name="Long L."/>
            <person name="Xiao J."/>
        </authorList>
    </citation>
    <scope>NUCLEOTIDE SEQUENCE [LARGE SCALE GENOMIC DNA]</scope>
    <source>
        <strain evidence="3 4">SCSIO 10390</strain>
    </source>
</reference>
<dbReference type="CDD" id="cd01300">
    <property type="entry name" value="YtcJ_like"/>
    <property type="match status" value="1"/>
</dbReference>
<dbReference type="Gene3D" id="3.10.310.70">
    <property type="match status" value="1"/>
</dbReference>
<protein>
    <submittedName>
        <fullName evidence="3">Hydrolase</fullName>
    </submittedName>
</protein>
<comment type="caution">
    <text evidence="3">The sequence shown here is derived from an EMBL/GenBank/DDBJ whole genome shotgun (WGS) entry which is preliminary data.</text>
</comment>
<dbReference type="Gene3D" id="3.20.20.140">
    <property type="entry name" value="Metal-dependent hydrolases"/>
    <property type="match status" value="1"/>
</dbReference>
<accession>A0A1E7JGI9</accession>
<dbReference type="SUPFAM" id="SSF51556">
    <property type="entry name" value="Metallo-dependent hydrolases"/>
    <property type="match status" value="1"/>
</dbReference>
<dbReference type="EMBL" id="LJGT01000041">
    <property type="protein sequence ID" value="OEU85581.1"/>
    <property type="molecule type" value="Genomic_DNA"/>
</dbReference>
<dbReference type="STRING" id="933944.AN215_24140"/>
<dbReference type="RefSeq" id="WP_070011025.1">
    <property type="nucleotide sequence ID" value="NZ_LJGS01000039.1"/>
</dbReference>
<evidence type="ECO:0000313" key="4">
    <source>
        <dbReference type="Proteomes" id="UP000176087"/>
    </source>
</evidence>
<sequence length="572" mass="59860">MRLDLIVRDANILTLDGNRPAARSLGVLHGRVVGLDEEIEGLRAERVLNADGATVVPGFNDAHCHTAWYGLTLSQLDLSAARSLDEVHAAVERHARTLPDGSWVVGAGLDHHKTGGRPHRDALDRAAGGRPVWLKHTSGHLCYVSTEVLRRAGALDPGFQAPDGGVVARDADGRPDGLLEETAQQLVQDQVLPYSVETVADAVQAATRRYLAEGVTSFTEAGIGGGWIGQTPVELAAYQLALDTGRLNARAQLMIASDALHPVGGAHPGDGITTGLDLGLRTGLGDDRLSIGPVKIFLDGSLLGRTAAVTEPFCGCRHPADAGSDADSGSDGANRTGYFQQDPEAMAGLVVAAHRAGWNVAAHAIGDRAVDLALDTYERAQREHPRADAIHRVEHAGMVRPDQLARFAGLGVVPVPQHNFLAAFGDAMAANLGPERTGWTYRLGSFLDLGLTVPGSSDRPVAPGAPLPAMEAMVRRLTESGAPFGPDERVSAESALRAWTTGSADATGTASRKGRLRPGMLADFAVLDADPLHTDADRIGAISVLATAVGGAAAHDPHSLVTVPPRSEGRTA</sequence>
<dbReference type="PATRIC" id="fig|933944.5.peg.4533"/>
<evidence type="ECO:0000313" key="3">
    <source>
        <dbReference type="EMBL" id="OEU85581.1"/>
    </source>
</evidence>
<dbReference type="AlphaFoldDB" id="A0A1E7JGI9"/>
<keyword evidence="4" id="KW-1185">Reference proteome</keyword>
<proteinExistence type="predicted"/>
<name>A0A1E7JGI9_9ACTN</name>
<dbReference type="Proteomes" id="UP000176087">
    <property type="component" value="Unassembled WGS sequence"/>
</dbReference>
<gene>
    <name evidence="3" type="ORF">AN215_24140</name>
</gene>
<dbReference type="InterPro" id="IPR011059">
    <property type="entry name" value="Metal-dep_hydrolase_composite"/>
</dbReference>
<dbReference type="InterPro" id="IPR013108">
    <property type="entry name" value="Amidohydro_3"/>
</dbReference>
<feature type="region of interest" description="Disordered" evidence="1">
    <location>
        <begin position="553"/>
        <end position="572"/>
    </location>
</feature>